<evidence type="ECO:0000256" key="1">
    <source>
        <dbReference type="ARBA" id="ARBA00012493"/>
    </source>
</evidence>
<keyword evidence="11" id="KW-0645">Protease</keyword>
<evidence type="ECO:0000313" key="11">
    <source>
        <dbReference type="EMBL" id="SLM40543.1"/>
    </source>
</evidence>
<dbReference type="CDD" id="cd09274">
    <property type="entry name" value="RNase_HI_RT_Ty3"/>
    <property type="match status" value="1"/>
</dbReference>
<keyword evidence="5" id="KW-0255">Endonuclease</keyword>
<proteinExistence type="predicted"/>
<dbReference type="GO" id="GO:0008233">
    <property type="term" value="F:peptidase activity"/>
    <property type="evidence" value="ECO:0007669"/>
    <property type="project" value="UniProtKB-KW"/>
</dbReference>
<evidence type="ECO:0000256" key="8">
    <source>
        <dbReference type="SAM" id="MobiDB-lite"/>
    </source>
</evidence>
<evidence type="ECO:0000256" key="5">
    <source>
        <dbReference type="ARBA" id="ARBA00022759"/>
    </source>
</evidence>
<dbReference type="InterPro" id="IPR050951">
    <property type="entry name" value="Retrovirus_Pol_polyprotein"/>
</dbReference>
<dbReference type="InterPro" id="IPR021109">
    <property type="entry name" value="Peptidase_aspartic_dom_sf"/>
</dbReference>
<evidence type="ECO:0000256" key="4">
    <source>
        <dbReference type="ARBA" id="ARBA00022722"/>
    </source>
</evidence>
<accession>A0A1W5DBJ3</accession>
<feature type="domain" description="Retrotransposon gag" evidence="9">
    <location>
        <begin position="68"/>
        <end position="173"/>
    </location>
</feature>
<sequence length="727" mass="84027">MSTTGSTQGGSRAAAPRAEVVTTKSLKLATPIIFTGDYKKLDTFLLQLALYFKFNSSSFATDANKIQYAAYYLQDKAEEWFRPYIQEYTTNEDNPSQAEESTRRMFASFNRFKSEIRMVFGDIDRKHMAERELLQLRQTKSAADYMAHFMRLSAATNWEDAALMAMFYAGLKDAVKDKIARGERPDDLRAVTTMAIRIDNCLYERRKEKSPTTYNDKRKTTAYTSGCKRNKNRHQKNDKYRPRPMEIDTIEPKKKKTFDGDCYNCEIGQGEETQPQNFVMDWLPQQRLQRKEPDTWEDYHLPTISECEEAAAEAQQSRNPPPRIASPAEEPEEDPAQEEGRQYLLTQNSTREHDTIYSIHGQRHAQIKIPVTMGTLDAWAMMDSGATGNFVSERFICDNQIRKTKKAHPYRNGNADVIPNKGNNRWVTHKTSIWMKYEAFEGLIIWDIATIDSAAIILGMPWLRQANPSIDWETRTIEDLRLSLEKSEFHKQEIDFLGYIIRPRELGMDPNKVTAIQEWPEPKTVKEVQAFLGFANFYQRFIERYLQKATPLTNLTKKDQPFQWEDKHQYAFETIKEAFANGKTDASDGALRACLGQRKDKKLVPVAFYSQKLAPAELNYKIYDKELLAIVDALKQWRVYLEGSKAEVKVYSDHKNLESFTTTKVLNRRQVRWSEELAAYHFQIYYQKGSLNGRADALSRRADYVTDIPKTAGQILEVDADGNLAYH</sequence>
<dbReference type="Gene3D" id="2.40.70.10">
    <property type="entry name" value="Acid Proteases"/>
    <property type="match status" value="1"/>
</dbReference>
<dbReference type="PANTHER" id="PTHR37984">
    <property type="entry name" value="PROTEIN CBG26694"/>
    <property type="match status" value="1"/>
</dbReference>
<feature type="region of interest" description="Disordered" evidence="8">
    <location>
        <begin position="309"/>
        <end position="339"/>
    </location>
</feature>
<evidence type="ECO:0000313" key="12">
    <source>
        <dbReference type="Proteomes" id="UP000192927"/>
    </source>
</evidence>
<dbReference type="GO" id="GO:0003964">
    <property type="term" value="F:RNA-directed DNA polymerase activity"/>
    <property type="evidence" value="ECO:0007669"/>
    <property type="project" value="UniProtKB-KW"/>
</dbReference>
<keyword evidence="4" id="KW-0540">Nuclease</keyword>
<dbReference type="GO" id="GO:0006508">
    <property type="term" value="P:proteolysis"/>
    <property type="evidence" value="ECO:0007669"/>
    <property type="project" value="UniProtKB-KW"/>
</dbReference>
<dbReference type="Gene3D" id="3.10.20.370">
    <property type="match status" value="1"/>
</dbReference>
<dbReference type="Proteomes" id="UP000192927">
    <property type="component" value="Unassembled WGS sequence"/>
</dbReference>
<dbReference type="FunFam" id="3.10.20.370:FF:000001">
    <property type="entry name" value="Retrovirus-related Pol polyprotein from transposon 17.6-like protein"/>
    <property type="match status" value="1"/>
</dbReference>
<dbReference type="InterPro" id="IPR005162">
    <property type="entry name" value="Retrotrans_gag_dom"/>
</dbReference>
<dbReference type="Pfam" id="PF17917">
    <property type="entry name" value="RT_RNaseH"/>
    <property type="match status" value="1"/>
</dbReference>
<keyword evidence="6" id="KW-0378">Hydrolase</keyword>
<evidence type="ECO:0000256" key="3">
    <source>
        <dbReference type="ARBA" id="ARBA00022695"/>
    </source>
</evidence>
<keyword evidence="12" id="KW-1185">Reference proteome</keyword>
<name>A0A1W5DBJ3_9LECA</name>
<dbReference type="AlphaFoldDB" id="A0A1W5DBJ3"/>
<feature type="domain" description="Reverse transcriptase RNase H-like" evidence="10">
    <location>
        <begin position="583"/>
        <end position="680"/>
    </location>
</feature>
<dbReference type="InterPro" id="IPR043128">
    <property type="entry name" value="Rev_trsase/Diguanyl_cyclase"/>
</dbReference>
<evidence type="ECO:0000256" key="2">
    <source>
        <dbReference type="ARBA" id="ARBA00022679"/>
    </source>
</evidence>
<protein>
    <recommendedName>
        <fullName evidence="1">RNA-directed DNA polymerase</fullName>
        <ecNumber evidence="1">2.7.7.49</ecNumber>
    </recommendedName>
</protein>
<evidence type="ECO:0000256" key="6">
    <source>
        <dbReference type="ARBA" id="ARBA00022801"/>
    </source>
</evidence>
<dbReference type="InterPro" id="IPR043502">
    <property type="entry name" value="DNA/RNA_pol_sf"/>
</dbReference>
<dbReference type="SUPFAM" id="SSF56672">
    <property type="entry name" value="DNA/RNA polymerases"/>
    <property type="match status" value="1"/>
</dbReference>
<dbReference type="EMBL" id="FWEW01003732">
    <property type="protein sequence ID" value="SLM40543.1"/>
    <property type="molecule type" value="Genomic_DNA"/>
</dbReference>
<dbReference type="FunFam" id="3.30.70.270:FF:000063">
    <property type="entry name" value="Zinc knuckle domaincontaining protein"/>
    <property type="match status" value="1"/>
</dbReference>
<reference evidence="12" key="1">
    <citation type="submission" date="2017-03" db="EMBL/GenBank/DDBJ databases">
        <authorList>
            <person name="Sharma R."/>
            <person name="Thines M."/>
        </authorList>
    </citation>
    <scope>NUCLEOTIDE SEQUENCE [LARGE SCALE GENOMIC DNA]</scope>
</reference>
<evidence type="ECO:0000259" key="9">
    <source>
        <dbReference type="Pfam" id="PF03732"/>
    </source>
</evidence>
<dbReference type="Pfam" id="PF03732">
    <property type="entry name" value="Retrotrans_gag"/>
    <property type="match status" value="1"/>
</dbReference>
<evidence type="ECO:0000256" key="7">
    <source>
        <dbReference type="ARBA" id="ARBA00022918"/>
    </source>
</evidence>
<dbReference type="GO" id="GO:0004519">
    <property type="term" value="F:endonuclease activity"/>
    <property type="evidence" value="ECO:0007669"/>
    <property type="project" value="UniProtKB-KW"/>
</dbReference>
<dbReference type="CDD" id="cd00303">
    <property type="entry name" value="retropepsin_like"/>
    <property type="match status" value="1"/>
</dbReference>
<keyword evidence="7" id="KW-0695">RNA-directed DNA polymerase</keyword>
<evidence type="ECO:0000259" key="10">
    <source>
        <dbReference type="Pfam" id="PF17917"/>
    </source>
</evidence>
<dbReference type="InterPro" id="IPR041373">
    <property type="entry name" value="RT_RNaseH"/>
</dbReference>
<dbReference type="PANTHER" id="PTHR37984:SF5">
    <property type="entry name" value="PROTEIN NYNRIN-LIKE"/>
    <property type="match status" value="1"/>
</dbReference>
<dbReference type="EC" id="2.7.7.49" evidence="1"/>
<keyword evidence="2" id="KW-0808">Transferase</keyword>
<keyword evidence="3" id="KW-0548">Nucleotidyltransferase</keyword>
<organism evidence="11 12">
    <name type="scientific">Lasallia pustulata</name>
    <dbReference type="NCBI Taxonomy" id="136370"/>
    <lineage>
        <taxon>Eukaryota</taxon>
        <taxon>Fungi</taxon>
        <taxon>Dikarya</taxon>
        <taxon>Ascomycota</taxon>
        <taxon>Pezizomycotina</taxon>
        <taxon>Lecanoromycetes</taxon>
        <taxon>OSLEUM clade</taxon>
        <taxon>Umbilicariomycetidae</taxon>
        <taxon>Umbilicariales</taxon>
        <taxon>Umbilicariaceae</taxon>
        <taxon>Lasallia</taxon>
    </lineage>
</organism>
<dbReference type="Gene3D" id="3.30.70.270">
    <property type="match status" value="1"/>
</dbReference>